<evidence type="ECO:0000256" key="1">
    <source>
        <dbReference type="SAM" id="MobiDB-lite"/>
    </source>
</evidence>
<keyword evidence="2" id="KW-0812">Transmembrane</keyword>
<proteinExistence type="predicted"/>
<keyword evidence="4" id="KW-1185">Reference proteome</keyword>
<keyword evidence="2" id="KW-0472">Membrane</keyword>
<evidence type="ECO:0000256" key="2">
    <source>
        <dbReference type="SAM" id="Phobius"/>
    </source>
</evidence>
<feature type="transmembrane region" description="Helical" evidence="2">
    <location>
        <begin position="21"/>
        <end position="42"/>
    </location>
</feature>
<dbReference type="AlphaFoldDB" id="A0A3N1MI62"/>
<evidence type="ECO:0000313" key="4">
    <source>
        <dbReference type="Proteomes" id="UP000278222"/>
    </source>
</evidence>
<dbReference type="Proteomes" id="UP000278222">
    <property type="component" value="Unassembled WGS sequence"/>
</dbReference>
<accession>A0A3N1MI62</accession>
<name>A0A3N1MI62_9PROT</name>
<keyword evidence="2" id="KW-1133">Transmembrane helix</keyword>
<protein>
    <submittedName>
        <fullName evidence="3">Uncharacterized protein</fullName>
    </submittedName>
</protein>
<comment type="caution">
    <text evidence="3">The sequence shown here is derived from an EMBL/GenBank/DDBJ whole genome shotgun (WGS) entry which is preliminary data.</text>
</comment>
<reference evidence="3 4" key="1">
    <citation type="submission" date="2018-11" db="EMBL/GenBank/DDBJ databases">
        <title>Genomic Encyclopedia of Type Strains, Phase IV (KMG-IV): sequencing the most valuable type-strain genomes for metagenomic binning, comparative biology and taxonomic classification.</title>
        <authorList>
            <person name="Goeker M."/>
        </authorList>
    </citation>
    <scope>NUCLEOTIDE SEQUENCE [LARGE SCALE GENOMIC DNA]</scope>
    <source>
        <strain evidence="3 4">DSM 5900</strain>
    </source>
</reference>
<feature type="transmembrane region" description="Helical" evidence="2">
    <location>
        <begin position="86"/>
        <end position="105"/>
    </location>
</feature>
<sequence length="395" mass="41781">MSDHRNDLKDETSSVTRFVRFCILLAHLGSAILSGASAWLFFDHQETGGAVAFVVALLIGVMTYAALASFSAAAVRILPRLGQENAALAGAIAGGGLVAILAVSGTSNATFLAHAEARALERQSVLAAAEAAFASVQTALRQLEQVLPILATGKETAARLKDHEERRGQTGAGRGPVYREMLVQESRLAGAEEGVREVVKAADGKVRAGQQTLESLRAALSDPEMGERDRVRAVENALTRLASVVIELRQQLPIASLKATANMLAAPVVAAGYSTVPETRRVQDETMRRLHREFEPIGIALRQAVTDLEDRQPKPVPTYRHLSPTAVVFRHAGELAWIIALGYALDLLPYLAVGLILLAHAQGRGGAPGDGGSGGGGPGSYLPAPRVPVRLRAVQ</sequence>
<dbReference type="EMBL" id="RJKX01000001">
    <property type="protein sequence ID" value="ROQ03371.1"/>
    <property type="molecule type" value="Genomic_DNA"/>
</dbReference>
<feature type="transmembrane region" description="Helical" evidence="2">
    <location>
        <begin position="48"/>
        <end position="74"/>
    </location>
</feature>
<organism evidence="3 4">
    <name type="scientific">Stella humosa</name>
    <dbReference type="NCBI Taxonomy" id="94"/>
    <lineage>
        <taxon>Bacteria</taxon>
        <taxon>Pseudomonadati</taxon>
        <taxon>Pseudomonadota</taxon>
        <taxon>Alphaproteobacteria</taxon>
        <taxon>Rhodospirillales</taxon>
        <taxon>Stellaceae</taxon>
        <taxon>Stella</taxon>
    </lineage>
</organism>
<feature type="compositionally biased region" description="Gly residues" evidence="1">
    <location>
        <begin position="366"/>
        <end position="379"/>
    </location>
</feature>
<feature type="transmembrane region" description="Helical" evidence="2">
    <location>
        <begin position="335"/>
        <end position="358"/>
    </location>
</feature>
<dbReference type="RefSeq" id="WP_123687698.1">
    <property type="nucleotide sequence ID" value="NZ_AP019700.1"/>
</dbReference>
<evidence type="ECO:0000313" key="3">
    <source>
        <dbReference type="EMBL" id="ROQ03371.1"/>
    </source>
</evidence>
<feature type="region of interest" description="Disordered" evidence="1">
    <location>
        <begin position="366"/>
        <end position="387"/>
    </location>
</feature>
<gene>
    <name evidence="3" type="ORF">EDC65_0054</name>
</gene>